<dbReference type="InterPro" id="IPR036909">
    <property type="entry name" value="Cyt_c-like_dom_sf"/>
</dbReference>
<accession>A0A5B9QI28</accession>
<evidence type="ECO:0000313" key="6">
    <source>
        <dbReference type="Proteomes" id="UP000325286"/>
    </source>
</evidence>
<evidence type="ECO:0000313" key="5">
    <source>
        <dbReference type="EMBL" id="QEG38708.1"/>
    </source>
</evidence>
<feature type="domain" description="DUF1549" evidence="2">
    <location>
        <begin position="158"/>
        <end position="364"/>
    </location>
</feature>
<dbReference type="PANTHER" id="PTHR35889:SF3">
    <property type="entry name" value="F-BOX DOMAIN-CONTAINING PROTEIN"/>
    <property type="match status" value="1"/>
</dbReference>
<dbReference type="AlphaFoldDB" id="A0A5B9QI28"/>
<dbReference type="RefSeq" id="WP_068142788.1">
    <property type="nucleotide sequence ID" value="NZ_CP042914.1"/>
</dbReference>
<gene>
    <name evidence="5" type="ORF">UC8_06660</name>
</gene>
<dbReference type="SUPFAM" id="SSF46626">
    <property type="entry name" value="Cytochrome c"/>
    <property type="match status" value="1"/>
</dbReference>
<protein>
    <submittedName>
        <fullName evidence="5">Planctomycete cytochrome C</fullName>
    </submittedName>
</protein>
<feature type="chain" id="PRO_5022764634" evidence="1">
    <location>
        <begin position="28"/>
        <end position="1034"/>
    </location>
</feature>
<dbReference type="EMBL" id="CP042914">
    <property type="protein sequence ID" value="QEG38708.1"/>
    <property type="molecule type" value="Genomic_DNA"/>
</dbReference>
<evidence type="ECO:0000259" key="3">
    <source>
        <dbReference type="Pfam" id="PF07587"/>
    </source>
</evidence>
<dbReference type="Pfam" id="PF07583">
    <property type="entry name" value="PSCyt2"/>
    <property type="match status" value="1"/>
</dbReference>
<dbReference type="Proteomes" id="UP000325286">
    <property type="component" value="Chromosome"/>
</dbReference>
<reference evidence="5 6" key="1">
    <citation type="submission" date="2019-08" db="EMBL/GenBank/DDBJ databases">
        <title>Deep-cultivation of Planctomycetes and their phenomic and genomic characterization uncovers novel biology.</title>
        <authorList>
            <person name="Wiegand S."/>
            <person name="Jogler M."/>
            <person name="Boedeker C."/>
            <person name="Pinto D."/>
            <person name="Vollmers J."/>
            <person name="Rivas-Marin E."/>
            <person name="Kohn T."/>
            <person name="Peeters S.H."/>
            <person name="Heuer A."/>
            <person name="Rast P."/>
            <person name="Oberbeckmann S."/>
            <person name="Bunk B."/>
            <person name="Jeske O."/>
            <person name="Meyerdierks A."/>
            <person name="Storesund J.E."/>
            <person name="Kallscheuer N."/>
            <person name="Luecker S."/>
            <person name="Lage O.M."/>
            <person name="Pohl T."/>
            <person name="Merkel B.J."/>
            <person name="Hornburger P."/>
            <person name="Mueller R.-W."/>
            <person name="Bruemmer F."/>
            <person name="Labrenz M."/>
            <person name="Spormann A.M."/>
            <person name="Op den Camp H."/>
            <person name="Overmann J."/>
            <person name="Amann R."/>
            <person name="Jetten M.S.M."/>
            <person name="Mascher T."/>
            <person name="Medema M.H."/>
            <person name="Devos D.P."/>
            <person name="Kaster A.-K."/>
            <person name="Ovreas L."/>
            <person name="Rohde M."/>
            <person name="Galperin M.Y."/>
            <person name="Jogler C."/>
        </authorList>
    </citation>
    <scope>NUCLEOTIDE SEQUENCE [LARGE SCALE GENOMIC DNA]</scope>
    <source>
        <strain evidence="5 6">UC8</strain>
    </source>
</reference>
<dbReference type="PANTHER" id="PTHR35889">
    <property type="entry name" value="CYCLOINULO-OLIGOSACCHARIDE FRUCTANOTRANSFERASE-RELATED"/>
    <property type="match status" value="1"/>
</dbReference>
<evidence type="ECO:0000259" key="2">
    <source>
        <dbReference type="Pfam" id="PF07583"/>
    </source>
</evidence>
<evidence type="ECO:0000259" key="4">
    <source>
        <dbReference type="Pfam" id="PF07635"/>
    </source>
</evidence>
<dbReference type="GO" id="GO:0009055">
    <property type="term" value="F:electron transfer activity"/>
    <property type="evidence" value="ECO:0007669"/>
    <property type="project" value="InterPro"/>
</dbReference>
<proteinExistence type="predicted"/>
<dbReference type="OrthoDB" id="127107at2"/>
<dbReference type="GO" id="GO:0020037">
    <property type="term" value="F:heme binding"/>
    <property type="evidence" value="ECO:0007669"/>
    <property type="project" value="InterPro"/>
</dbReference>
<dbReference type="Pfam" id="PF07635">
    <property type="entry name" value="PSCyt1"/>
    <property type="match status" value="1"/>
</dbReference>
<keyword evidence="1" id="KW-0732">Signal</keyword>
<feature type="domain" description="Cytochrome C Planctomycete-type" evidence="4">
    <location>
        <begin position="45"/>
        <end position="104"/>
    </location>
</feature>
<name>A0A5B9QI28_9BACT</name>
<dbReference type="KEGG" id="rul:UC8_06660"/>
<dbReference type="InterPro" id="IPR011429">
    <property type="entry name" value="Cyt_c_Planctomycete-type"/>
</dbReference>
<dbReference type="InterPro" id="IPR022655">
    <property type="entry name" value="DUF1553"/>
</dbReference>
<feature type="domain" description="DUF1553" evidence="3">
    <location>
        <begin position="722"/>
        <end position="977"/>
    </location>
</feature>
<keyword evidence="6" id="KW-1185">Reference proteome</keyword>
<feature type="signal peptide" evidence="1">
    <location>
        <begin position="1"/>
        <end position="27"/>
    </location>
</feature>
<sequence precursor="true">MTARPLTICCCALWATVFLVTLPTARAADKVSYSQQVRPILSDKCFFCHGPDPNTREADLRLDTEQGLYDDLGGYAAVVPGDIQQSEALRRILSDDPDLRMPPAAAHKELTEQEIEILTRWVEQGAEFEMHWAYRPLQRPPVPETRAASGQPARATQPIDAFIEAPWAARNIHPAPPAEPATLVRRLYLDLLGVPPTPAEVDEFVADPSEAAYQHLVAKLLNDPRYGERMAVYWLDLVRYADTVGYHADNAMEVSAYRDYVIEAFNRNMPFDQFTIEQLAGDLLPEASESQLVASGYNRLLQTTQEGGAQPKEYIAIYAADRVRNVSSVWMGSTLGCAQCHDHKYDPFSAKDFYSMAAFFADIKETAVGKQQPNLKLLSDQQRDDIAALDHKIADLQSAMQLDAESALAAQIAAGQVTWEQSLKDSSEAANGGWQTPEIEELTAGGGAILKLQPDGAILHTGATPAKTDFQISLRTSGTVHAIRLEALADESFPGPGRLSRGNGNFVLTGFEASVDGKPLPIAKAEADHQQPGFPVAAAIDDDAQSGWAVSGHAQKAERRVAVFTLKEPWKAEQGEGLLRITMRHQSPHTKHAVGRFRISLTDDPTAGLDGPLVVPESIRAIVAVPASERSAEQRERLAAFYRPLSPELQAAEAQLKTLREQRNKIQDSGRPMLITERLPKPRMTRILPRGNWLDETGEVVQPAVPEFMTGAETATEPRVLNRLDLANWLVEESNPLTARALVNRLWSLFYGRGLSRNLEDLGGQGQPPTHPELLDWLAVELQDSGWDIKYLVTLMVNAEAYRRSSVPTSELKAADATNQWFARQGRWRLDAEFVRDTALQLSGLLVDETIGGPSVKPYQPAGYWQHLNFPKRSWQADRDQGLYRRSLYTFWCRTFLHPSMLAFDAPSREECTAQRSRSNIPQQALVLLNDPIFVEASRGFAQRIVAQDGTPRDRIVWACQQAFTRPANDQEVELLLGLYEAQLQRYSDDPDAAKALLEVGQSAAAATVPTAELAAWTQVARAIINAYETISRY</sequence>
<organism evidence="5 6">
    <name type="scientific">Roseimaritima ulvae</name>
    <dbReference type="NCBI Taxonomy" id="980254"/>
    <lineage>
        <taxon>Bacteria</taxon>
        <taxon>Pseudomonadati</taxon>
        <taxon>Planctomycetota</taxon>
        <taxon>Planctomycetia</taxon>
        <taxon>Pirellulales</taxon>
        <taxon>Pirellulaceae</taxon>
        <taxon>Roseimaritima</taxon>
    </lineage>
</organism>
<evidence type="ECO:0000256" key="1">
    <source>
        <dbReference type="SAM" id="SignalP"/>
    </source>
</evidence>
<dbReference type="InterPro" id="IPR011444">
    <property type="entry name" value="DUF1549"/>
</dbReference>
<dbReference type="Pfam" id="PF07587">
    <property type="entry name" value="PSD1"/>
    <property type="match status" value="1"/>
</dbReference>